<feature type="region of interest" description="Disordered" evidence="1">
    <location>
        <begin position="37"/>
        <end position="78"/>
    </location>
</feature>
<organism evidence="2 3">
    <name type="scientific">Cymbomonas tetramitiformis</name>
    <dbReference type="NCBI Taxonomy" id="36881"/>
    <lineage>
        <taxon>Eukaryota</taxon>
        <taxon>Viridiplantae</taxon>
        <taxon>Chlorophyta</taxon>
        <taxon>Pyramimonadophyceae</taxon>
        <taxon>Pyramimonadales</taxon>
        <taxon>Pyramimonadaceae</taxon>
        <taxon>Cymbomonas</taxon>
    </lineage>
</organism>
<dbReference type="Proteomes" id="UP001190700">
    <property type="component" value="Unassembled WGS sequence"/>
</dbReference>
<proteinExistence type="predicted"/>
<feature type="compositionally biased region" description="Basic and acidic residues" evidence="1">
    <location>
        <begin position="68"/>
        <end position="78"/>
    </location>
</feature>
<evidence type="ECO:0000256" key="1">
    <source>
        <dbReference type="SAM" id="MobiDB-lite"/>
    </source>
</evidence>
<name>A0AAE0F7P8_9CHLO</name>
<feature type="region of interest" description="Disordered" evidence="1">
    <location>
        <begin position="382"/>
        <end position="414"/>
    </location>
</feature>
<gene>
    <name evidence="2" type="ORF">CYMTET_37099</name>
</gene>
<evidence type="ECO:0000313" key="3">
    <source>
        <dbReference type="Proteomes" id="UP001190700"/>
    </source>
</evidence>
<protein>
    <submittedName>
        <fullName evidence="2">Uncharacterized protein</fullName>
    </submittedName>
</protein>
<dbReference type="PANTHER" id="PTHR37212">
    <property type="entry name" value="ACTIN PROTEIN 2/3 COMPLEX SUBUNIT-LIKE PROTEIN"/>
    <property type="match status" value="1"/>
</dbReference>
<comment type="caution">
    <text evidence="2">The sequence shown here is derived from an EMBL/GenBank/DDBJ whole genome shotgun (WGS) entry which is preliminary data.</text>
</comment>
<sequence>MSRILDEWDDVLTDAPITHTKPVKVISSIQQLLKEQQQREEKAKLAKVQKRRRDQFAGDNESDDDEDPKLAELSKDMKDKEADILEEIGEVDDESSPPETAAVFGTRQAPQHDFPPARTIPELGEVLAEIERSLEQIPKEHIPPSNSSVPVAHGVRQLLRDGTLLLGGCTGPVFAEFADAVQNPLVPKAPQRLFGFPAGSKFDCRIDWFPRGEDFLEAFRLYGYTRSGISSQSPAEGCSTESTSQEQLEPLPGNLRLVLQLLSALCSRREVSKSPSSCFSAADITELSVAVARMWLDPRSLVLDEQIDAALSSLVRYLDDGAWQEVLTSIARELVQETLSFSHLCCLRILCRLPIELPRAKKLQQVALTLALQALASGTDRSTFTAGSQASTKKRRSSSKSAQNSAREESTDVNAIPEGGEELASWAANLIRNTPHLNPTMKQVVARDSIKQPIDYWKVQTAVYMANMLILEHVEKSDPVRIEWGRWLTQSLPGKGSLNVSKAKTRALFSVLGGRHVREENPTGVLGMDEED</sequence>
<dbReference type="PANTHER" id="PTHR37212:SF2">
    <property type="entry name" value="ACTIN PROTEIN 2_3 COMPLEX SUBUNIT-LIKE PROTEIN"/>
    <property type="match status" value="1"/>
</dbReference>
<reference evidence="2 3" key="1">
    <citation type="journal article" date="2015" name="Genome Biol. Evol.">
        <title>Comparative Genomics of a Bacterivorous Green Alga Reveals Evolutionary Causalities and Consequences of Phago-Mixotrophic Mode of Nutrition.</title>
        <authorList>
            <person name="Burns J.A."/>
            <person name="Paasch A."/>
            <person name="Narechania A."/>
            <person name="Kim E."/>
        </authorList>
    </citation>
    <scope>NUCLEOTIDE SEQUENCE [LARGE SCALE GENOMIC DNA]</scope>
    <source>
        <strain evidence="2 3">PLY_AMNH</strain>
    </source>
</reference>
<evidence type="ECO:0000313" key="2">
    <source>
        <dbReference type="EMBL" id="KAK3253660.1"/>
    </source>
</evidence>
<dbReference type="AlphaFoldDB" id="A0AAE0F7P8"/>
<dbReference type="EMBL" id="LGRX02024700">
    <property type="protein sequence ID" value="KAK3253660.1"/>
    <property type="molecule type" value="Genomic_DNA"/>
</dbReference>
<accession>A0AAE0F7P8</accession>
<keyword evidence="3" id="KW-1185">Reference proteome</keyword>